<evidence type="ECO:0000256" key="4">
    <source>
        <dbReference type="ARBA" id="ARBA00022475"/>
    </source>
</evidence>
<evidence type="ECO:0000313" key="11">
    <source>
        <dbReference type="EMBL" id="OBQ46533.1"/>
    </source>
</evidence>
<evidence type="ECO:0000313" key="12">
    <source>
        <dbReference type="Proteomes" id="UP000091979"/>
    </source>
</evidence>
<dbReference type="Pfam" id="PF00005">
    <property type="entry name" value="ABC_tran"/>
    <property type="match status" value="1"/>
</dbReference>
<evidence type="ECO:0000259" key="10">
    <source>
        <dbReference type="PROSITE" id="PS50893"/>
    </source>
</evidence>
<evidence type="ECO:0000256" key="7">
    <source>
        <dbReference type="ARBA" id="ARBA00022840"/>
    </source>
</evidence>
<comment type="similarity">
    <text evidence="2">Belongs to the ABC transporter superfamily.</text>
</comment>
<dbReference type="GO" id="GO:0005886">
    <property type="term" value="C:plasma membrane"/>
    <property type="evidence" value="ECO:0007669"/>
    <property type="project" value="UniProtKB-SubCell"/>
</dbReference>
<proteinExistence type="inferred from homology"/>
<dbReference type="InterPro" id="IPR027417">
    <property type="entry name" value="P-loop_NTPase"/>
</dbReference>
<feature type="domain" description="ABC transporter" evidence="10">
    <location>
        <begin position="5"/>
        <end position="315"/>
    </location>
</feature>
<keyword evidence="3" id="KW-0813">Transport</keyword>
<dbReference type="InterPro" id="IPR050388">
    <property type="entry name" value="ABC_Ni/Peptide_Import"/>
</dbReference>
<keyword evidence="12" id="KW-1185">Reference proteome</keyword>
<dbReference type="PROSITE" id="PS50893">
    <property type="entry name" value="ABC_TRANSPORTER_2"/>
    <property type="match status" value="1"/>
</dbReference>
<dbReference type="InterPro" id="IPR003439">
    <property type="entry name" value="ABC_transporter-like_ATP-bd"/>
</dbReference>
<keyword evidence="8" id="KW-1278">Translocase</keyword>
<dbReference type="InterPro" id="IPR017871">
    <property type="entry name" value="ABC_transporter-like_CS"/>
</dbReference>
<dbReference type="Pfam" id="PF08352">
    <property type="entry name" value="oligo_HPY"/>
    <property type="match status" value="1"/>
</dbReference>
<organism evidence="11 12">
    <name type="scientific">Halodesulfovibrio spirochaetisodalis</name>
    <dbReference type="NCBI Taxonomy" id="1560234"/>
    <lineage>
        <taxon>Bacteria</taxon>
        <taxon>Pseudomonadati</taxon>
        <taxon>Thermodesulfobacteriota</taxon>
        <taxon>Desulfovibrionia</taxon>
        <taxon>Desulfovibrionales</taxon>
        <taxon>Desulfovibrionaceae</taxon>
        <taxon>Halodesulfovibrio</taxon>
    </lineage>
</organism>
<dbReference type="Gene3D" id="3.40.50.300">
    <property type="entry name" value="P-loop containing nucleotide triphosphate hydrolases"/>
    <property type="match status" value="1"/>
</dbReference>
<evidence type="ECO:0000256" key="3">
    <source>
        <dbReference type="ARBA" id="ARBA00022448"/>
    </source>
</evidence>
<dbReference type="GO" id="GO:0015833">
    <property type="term" value="P:peptide transport"/>
    <property type="evidence" value="ECO:0007669"/>
    <property type="project" value="InterPro"/>
</dbReference>
<dbReference type="GO" id="GO:0016887">
    <property type="term" value="F:ATP hydrolysis activity"/>
    <property type="evidence" value="ECO:0007669"/>
    <property type="project" value="InterPro"/>
</dbReference>
<dbReference type="GO" id="GO:0005524">
    <property type="term" value="F:ATP binding"/>
    <property type="evidence" value="ECO:0007669"/>
    <property type="project" value="UniProtKB-KW"/>
</dbReference>
<dbReference type="RefSeq" id="WP_066856556.1">
    <property type="nucleotide sequence ID" value="NZ_JXMS01000022.1"/>
</dbReference>
<dbReference type="STRING" id="1560234.SP90_12155"/>
<dbReference type="EMBL" id="JXMS01000022">
    <property type="protein sequence ID" value="OBQ46533.1"/>
    <property type="molecule type" value="Genomic_DNA"/>
</dbReference>
<evidence type="ECO:0000256" key="1">
    <source>
        <dbReference type="ARBA" id="ARBA00004417"/>
    </source>
</evidence>
<dbReference type="PATRIC" id="fig|1560234.3.peg.1523"/>
<dbReference type="PROSITE" id="PS00211">
    <property type="entry name" value="ABC_TRANSPORTER_1"/>
    <property type="match status" value="1"/>
</dbReference>
<dbReference type="NCBIfam" id="TIGR01727">
    <property type="entry name" value="oligo_HPY"/>
    <property type="match status" value="1"/>
</dbReference>
<protein>
    <recommendedName>
        <fullName evidence="10">ABC transporter domain-containing protein</fullName>
    </recommendedName>
</protein>
<dbReference type="PANTHER" id="PTHR43297">
    <property type="entry name" value="OLIGOPEPTIDE TRANSPORT ATP-BINDING PROTEIN APPD"/>
    <property type="match status" value="1"/>
</dbReference>
<keyword evidence="5" id="KW-0997">Cell inner membrane</keyword>
<dbReference type="AlphaFoldDB" id="A0A1B7XAX4"/>
<evidence type="ECO:0000256" key="5">
    <source>
        <dbReference type="ARBA" id="ARBA00022519"/>
    </source>
</evidence>
<sequence>MAVLLTAQDLTTNFYTYEGVVRALDKFTLSIDHGCTFGLVGESGCGKSVTVRSMLRVIQSPGVIEGGRVLFSEQAGTDPIDLLELSEEEMEGIRGDSISMIFQEPNAALNPVLTIGYQVAESFLFHRTAQMSTRICEKIDGGVSFGLLTPLYRAMLSIAAKSPKSRFLKACSRIPLLRRWDTPVKDEAMRRAVDIIGKLGIANPEEIVTRYPHNLSGGMKQRIVIAIALACHPTLLIADEATSNLDVTVQAQILQLLNDLKKESISSILLITHDLGVVAETCEKVGVMYAGTLCETGKVEEVFSRPLHPYTQALLTSVPKFHQEGELQSIEGSVPNLVYPPSGCRFHPRCPKAMEQCSIEKPELKELRKGHFVACHYAEAQVGGLV</sequence>
<accession>A0A1B7XAX4</accession>
<dbReference type="SMART" id="SM00382">
    <property type="entry name" value="AAA"/>
    <property type="match status" value="1"/>
</dbReference>
<dbReference type="InterPro" id="IPR003593">
    <property type="entry name" value="AAA+_ATPase"/>
</dbReference>
<name>A0A1B7XAX4_9BACT</name>
<gene>
    <name evidence="11" type="ORF">SP90_12155</name>
</gene>
<dbReference type="PANTHER" id="PTHR43297:SF14">
    <property type="entry name" value="ATPASE AAA-TYPE CORE DOMAIN-CONTAINING PROTEIN"/>
    <property type="match status" value="1"/>
</dbReference>
<keyword evidence="6" id="KW-0547">Nucleotide-binding</keyword>
<keyword evidence="4" id="KW-1003">Cell membrane</keyword>
<reference evidence="11 12" key="1">
    <citation type="submission" date="2015-01" db="EMBL/GenBank/DDBJ databases">
        <title>Desulfovibrio sp. JC271 draft genome sequence.</title>
        <authorList>
            <person name="Shivani Y."/>
            <person name="Subhash Y."/>
            <person name="Sasikala C."/>
            <person name="Ramana C.V."/>
        </authorList>
    </citation>
    <scope>NUCLEOTIDE SEQUENCE [LARGE SCALE GENOMIC DNA]</scope>
    <source>
        <strain evidence="11 12">JC271</strain>
    </source>
</reference>
<evidence type="ECO:0000256" key="6">
    <source>
        <dbReference type="ARBA" id="ARBA00022741"/>
    </source>
</evidence>
<keyword evidence="7" id="KW-0067">ATP-binding</keyword>
<dbReference type="Proteomes" id="UP000091979">
    <property type="component" value="Unassembled WGS sequence"/>
</dbReference>
<dbReference type="InterPro" id="IPR013563">
    <property type="entry name" value="Oligopep_ABC_C"/>
</dbReference>
<keyword evidence="9" id="KW-0472">Membrane</keyword>
<comment type="caution">
    <text evidence="11">The sequence shown here is derived from an EMBL/GenBank/DDBJ whole genome shotgun (WGS) entry which is preliminary data.</text>
</comment>
<evidence type="ECO:0000256" key="2">
    <source>
        <dbReference type="ARBA" id="ARBA00005417"/>
    </source>
</evidence>
<evidence type="ECO:0000256" key="9">
    <source>
        <dbReference type="ARBA" id="ARBA00023136"/>
    </source>
</evidence>
<dbReference type="SUPFAM" id="SSF52540">
    <property type="entry name" value="P-loop containing nucleoside triphosphate hydrolases"/>
    <property type="match status" value="1"/>
</dbReference>
<comment type="subcellular location">
    <subcellularLocation>
        <location evidence="1">Cell inner membrane</location>
        <topology evidence="1">Peripheral membrane protein</topology>
    </subcellularLocation>
</comment>
<dbReference type="CDD" id="cd03257">
    <property type="entry name" value="ABC_NikE_OppD_transporters"/>
    <property type="match status" value="1"/>
</dbReference>
<evidence type="ECO:0000256" key="8">
    <source>
        <dbReference type="ARBA" id="ARBA00022967"/>
    </source>
</evidence>
<dbReference type="OrthoDB" id="9809450at2"/>